<dbReference type="RefSeq" id="WP_090701251.1">
    <property type="nucleotide sequence ID" value="NZ_FOSP01000024.1"/>
</dbReference>
<organism evidence="2 3">
    <name type="scientific">Nitrosomonas aestuarii</name>
    <dbReference type="NCBI Taxonomy" id="52441"/>
    <lineage>
        <taxon>Bacteria</taxon>
        <taxon>Pseudomonadati</taxon>
        <taxon>Pseudomonadota</taxon>
        <taxon>Betaproteobacteria</taxon>
        <taxon>Nitrosomonadales</taxon>
        <taxon>Nitrosomonadaceae</taxon>
        <taxon>Nitrosomonas</taxon>
    </lineage>
</organism>
<evidence type="ECO:0000313" key="2">
    <source>
        <dbReference type="EMBL" id="SFK98575.1"/>
    </source>
</evidence>
<evidence type="ECO:0000313" key="3">
    <source>
        <dbReference type="Proteomes" id="UP000199533"/>
    </source>
</evidence>
<feature type="coiled-coil region" evidence="1">
    <location>
        <begin position="28"/>
        <end position="74"/>
    </location>
</feature>
<name>A0A1I4DYP6_9PROT</name>
<evidence type="ECO:0000256" key="1">
    <source>
        <dbReference type="SAM" id="Coils"/>
    </source>
</evidence>
<sequence>MEEKLQTIIDKVYQEGIEKSQQDADEILRKANEKAQTILETAQQQAQQTKERVLEEARQINRDVLAELKLAQQEALSNFKQQVADMLAQYTINGSLRKAFDNVEFLQDLMRMATEKWDKADDQISLTLLLPETKQSELNEMLIVKTKEALKEGIDIRVDRHTSRGFRIEAKREGFYISFTSDDFEQFFIQHLRQKTLDLLNQNSQGES</sequence>
<dbReference type="STRING" id="52441.SAMN05216302_102441"/>
<dbReference type="AlphaFoldDB" id="A0A1I4DYP6"/>
<keyword evidence="1" id="KW-0175">Coiled coil</keyword>
<accession>A0A1I4DYP6</accession>
<proteinExistence type="predicted"/>
<dbReference type="EMBL" id="FOSP01000024">
    <property type="protein sequence ID" value="SFK98575.1"/>
    <property type="molecule type" value="Genomic_DNA"/>
</dbReference>
<reference evidence="3" key="1">
    <citation type="submission" date="2016-10" db="EMBL/GenBank/DDBJ databases">
        <authorList>
            <person name="Varghese N."/>
            <person name="Submissions S."/>
        </authorList>
    </citation>
    <scope>NUCLEOTIDE SEQUENCE [LARGE SCALE GENOMIC DNA]</scope>
    <source>
        <strain evidence="3">Nm69</strain>
    </source>
</reference>
<dbReference type="OrthoDB" id="1093377at2"/>
<dbReference type="Proteomes" id="UP000199533">
    <property type="component" value="Unassembled WGS sequence"/>
</dbReference>
<dbReference type="Gene3D" id="1.20.5.2950">
    <property type="match status" value="1"/>
</dbReference>
<keyword evidence="3" id="KW-1185">Reference proteome</keyword>
<gene>
    <name evidence="2" type="ORF">SAMN05216302_102441</name>
</gene>
<protein>
    <submittedName>
        <fullName evidence="2">V/A-type H+-transporting ATPase subunit E</fullName>
    </submittedName>
</protein>